<name>A0ABW0Z223_9ACTN</name>
<keyword evidence="1" id="KW-1133">Transmembrane helix</keyword>
<feature type="transmembrane region" description="Helical" evidence="1">
    <location>
        <begin position="25"/>
        <end position="47"/>
    </location>
</feature>
<dbReference type="RefSeq" id="WP_390317146.1">
    <property type="nucleotide sequence ID" value="NZ_JBHSPB010000009.1"/>
</dbReference>
<reference evidence="3" key="1">
    <citation type="journal article" date="2019" name="Int. J. Syst. Evol. Microbiol.">
        <title>The Global Catalogue of Microorganisms (GCM) 10K type strain sequencing project: providing services to taxonomists for standard genome sequencing and annotation.</title>
        <authorList>
            <consortium name="The Broad Institute Genomics Platform"/>
            <consortium name="The Broad Institute Genome Sequencing Center for Infectious Disease"/>
            <person name="Wu L."/>
            <person name="Ma J."/>
        </authorList>
    </citation>
    <scope>NUCLEOTIDE SEQUENCE [LARGE SCALE GENOMIC DNA]</scope>
    <source>
        <strain evidence="3">CGMCC 4.7304</strain>
    </source>
</reference>
<feature type="transmembrane region" description="Helical" evidence="1">
    <location>
        <begin position="67"/>
        <end position="87"/>
    </location>
</feature>
<accession>A0ABW0Z223</accession>
<evidence type="ECO:0000313" key="3">
    <source>
        <dbReference type="Proteomes" id="UP001596083"/>
    </source>
</evidence>
<dbReference type="EMBL" id="JBHSPB010000009">
    <property type="protein sequence ID" value="MFC5721793.1"/>
    <property type="molecule type" value="Genomic_DNA"/>
</dbReference>
<keyword evidence="1" id="KW-0472">Membrane</keyword>
<evidence type="ECO:0000256" key="1">
    <source>
        <dbReference type="SAM" id="Phobius"/>
    </source>
</evidence>
<proteinExistence type="predicted"/>
<sequence length="95" mass="10621">MTTDPTRSADPADPAKHPLYPLKRLLEIIAFILIVGGATGLLREWIGWKWLHLFGFFHYVIPTGYEVYGYIVLVVLGLAVGGASETLTRTDKVHR</sequence>
<comment type="caution">
    <text evidence="2">The sequence shown here is derived from an EMBL/GenBank/DDBJ whole genome shotgun (WGS) entry which is preliminary data.</text>
</comment>
<protein>
    <submittedName>
        <fullName evidence="2">Uncharacterized protein</fullName>
    </submittedName>
</protein>
<organism evidence="2 3">
    <name type="scientific">Streptomyces gamaensis</name>
    <dbReference type="NCBI Taxonomy" id="1763542"/>
    <lineage>
        <taxon>Bacteria</taxon>
        <taxon>Bacillati</taxon>
        <taxon>Actinomycetota</taxon>
        <taxon>Actinomycetes</taxon>
        <taxon>Kitasatosporales</taxon>
        <taxon>Streptomycetaceae</taxon>
        <taxon>Streptomyces</taxon>
    </lineage>
</organism>
<keyword evidence="1" id="KW-0812">Transmembrane</keyword>
<keyword evidence="3" id="KW-1185">Reference proteome</keyword>
<evidence type="ECO:0000313" key="2">
    <source>
        <dbReference type="EMBL" id="MFC5721793.1"/>
    </source>
</evidence>
<dbReference type="Proteomes" id="UP001596083">
    <property type="component" value="Unassembled WGS sequence"/>
</dbReference>
<gene>
    <name evidence="2" type="ORF">ACFP1Z_16600</name>
</gene>